<dbReference type="InterPro" id="IPR008271">
    <property type="entry name" value="Ser/Thr_kinase_AS"/>
</dbReference>
<dbReference type="PANTHER" id="PTHR48011">
    <property type="entry name" value="CCR4-NOT TRANSCRIPTIONAL COMPLEX SUBUNIT CAF120-RELATED"/>
    <property type="match status" value="1"/>
</dbReference>
<dbReference type="AlphaFoldDB" id="A0A5A7R4X8"/>
<dbReference type="SUPFAM" id="SSF56112">
    <property type="entry name" value="Protein kinase-like (PK-like)"/>
    <property type="match status" value="2"/>
</dbReference>
<accession>A0A5A7R4X8</accession>
<dbReference type="InterPro" id="IPR000719">
    <property type="entry name" value="Prot_kinase_dom"/>
</dbReference>
<feature type="binding site" evidence="5">
    <location>
        <position position="35"/>
    </location>
    <ligand>
        <name>ATP</name>
        <dbReference type="ChEBI" id="CHEBI:30616"/>
    </ligand>
</feature>
<gene>
    <name evidence="7" type="ORF">STAS_28777</name>
</gene>
<protein>
    <submittedName>
        <fullName evidence="7">Mitogen-activated protein kinase kinase kinase 19</fullName>
    </submittedName>
</protein>
<dbReference type="GO" id="GO:0005524">
    <property type="term" value="F:ATP binding"/>
    <property type="evidence" value="ECO:0007669"/>
    <property type="project" value="UniProtKB-UniRule"/>
</dbReference>
<dbReference type="Gene3D" id="3.30.200.20">
    <property type="entry name" value="Phosphorylase Kinase, domain 1"/>
    <property type="match status" value="1"/>
</dbReference>
<comment type="caution">
    <text evidence="7">The sequence shown here is derived from an EMBL/GenBank/DDBJ whole genome shotgun (WGS) entry which is preliminary data.</text>
</comment>
<dbReference type="Proteomes" id="UP000325081">
    <property type="component" value="Unassembled WGS sequence"/>
</dbReference>
<feature type="binding site" evidence="5">
    <location>
        <position position="418"/>
    </location>
    <ligand>
        <name>ATP</name>
        <dbReference type="ChEBI" id="CHEBI:30616"/>
    </ligand>
</feature>
<dbReference type="InterPro" id="IPR052751">
    <property type="entry name" value="Plant_MAPKKK"/>
</dbReference>
<evidence type="ECO:0000313" key="8">
    <source>
        <dbReference type="Proteomes" id="UP000325081"/>
    </source>
</evidence>
<keyword evidence="8" id="KW-1185">Reference proteome</keyword>
<dbReference type="OrthoDB" id="1542418at2759"/>
<evidence type="ECO:0000256" key="5">
    <source>
        <dbReference type="PROSITE-ProRule" id="PRU10141"/>
    </source>
</evidence>
<sequence>MGWVRGETLGKGGFGFVSIAKTNQDNNLPPLIAVKTAKFSESESLKKEKELLDKFQSCPSILRCFGDEITTEKGEKLYNILLEYASGGCLVDHIIKAGLAEITVSRCTKSVLTALLHIHKAGYVHCDVKPHNVLLVGQDAKLADLGSCCKSFDGNSCCDDFRGTVMYAAPESITQQKYGPDSDVWALGCSVLHMLTGRPPWSFDSKAQAKDVLFKIGCSDQIPLIPTNNRISKEAKDFLAKCLVKDPTARWKVDMLLGHPFVSKADPPIVAGKYHHHHHHHHHHRLSHGIHSLMPHLYYKVNSNSFFLPAISMNLILGWRSSGVGFGVDRELHDDDGWWPLSEYWVLCKLHKCSEQNFGNLLEQDIRSQLAMAQIEAWEKDTRTSWVRGETLGKGGFGFVSIAKTNQDNNLPPLIAVKTAKGSESESLKKEKELLDKFQSCPSILRCFGDSITTENGETLYNILLEYASGGCLADHIIKGLPEITVSRCTKSILTALLHVHKAGYVHCDVKPHKVFNSCLPAEMEN</sequence>
<evidence type="ECO:0000256" key="2">
    <source>
        <dbReference type="ARBA" id="ARBA00022741"/>
    </source>
</evidence>
<proteinExistence type="predicted"/>
<evidence type="ECO:0000256" key="1">
    <source>
        <dbReference type="ARBA" id="ARBA00022679"/>
    </source>
</evidence>
<dbReference type="GO" id="GO:0004672">
    <property type="term" value="F:protein kinase activity"/>
    <property type="evidence" value="ECO:0007669"/>
    <property type="project" value="InterPro"/>
</dbReference>
<keyword evidence="4 5" id="KW-0067">ATP-binding</keyword>
<evidence type="ECO:0000256" key="4">
    <source>
        <dbReference type="ARBA" id="ARBA00022840"/>
    </source>
</evidence>
<dbReference type="PROSITE" id="PS00107">
    <property type="entry name" value="PROTEIN_KINASE_ATP"/>
    <property type="match status" value="2"/>
</dbReference>
<keyword evidence="3 7" id="KW-0418">Kinase</keyword>
<feature type="domain" description="Protein kinase" evidence="6">
    <location>
        <begin position="3"/>
        <end position="262"/>
    </location>
</feature>
<dbReference type="PANTHER" id="PTHR48011:SF18">
    <property type="entry name" value="MITOGEN-ACTIVATED PROTEIN KINASE KINASE KINASE 19-RELATED"/>
    <property type="match status" value="1"/>
</dbReference>
<dbReference type="InterPro" id="IPR011009">
    <property type="entry name" value="Kinase-like_dom_sf"/>
</dbReference>
<feature type="domain" description="Protein kinase" evidence="6">
    <location>
        <begin position="386"/>
        <end position="526"/>
    </location>
</feature>
<dbReference type="InterPro" id="IPR017441">
    <property type="entry name" value="Protein_kinase_ATP_BS"/>
</dbReference>
<name>A0A5A7R4X8_STRAF</name>
<dbReference type="EMBL" id="BKCP01009626">
    <property type="protein sequence ID" value="GER51404.1"/>
    <property type="molecule type" value="Genomic_DNA"/>
</dbReference>
<reference evidence="8" key="1">
    <citation type="journal article" date="2019" name="Curr. Biol.">
        <title>Genome Sequence of Striga asiatica Provides Insight into the Evolution of Plant Parasitism.</title>
        <authorList>
            <person name="Yoshida S."/>
            <person name="Kim S."/>
            <person name="Wafula E.K."/>
            <person name="Tanskanen J."/>
            <person name="Kim Y.M."/>
            <person name="Honaas L."/>
            <person name="Yang Z."/>
            <person name="Spallek T."/>
            <person name="Conn C.E."/>
            <person name="Ichihashi Y."/>
            <person name="Cheong K."/>
            <person name="Cui S."/>
            <person name="Der J.P."/>
            <person name="Gundlach H."/>
            <person name="Jiao Y."/>
            <person name="Hori C."/>
            <person name="Ishida J.K."/>
            <person name="Kasahara H."/>
            <person name="Kiba T."/>
            <person name="Kim M.S."/>
            <person name="Koo N."/>
            <person name="Laohavisit A."/>
            <person name="Lee Y.H."/>
            <person name="Lumba S."/>
            <person name="McCourt P."/>
            <person name="Mortimer J.C."/>
            <person name="Mutuku J.M."/>
            <person name="Nomura T."/>
            <person name="Sasaki-Sekimoto Y."/>
            <person name="Seto Y."/>
            <person name="Wang Y."/>
            <person name="Wakatake T."/>
            <person name="Sakakibara H."/>
            <person name="Demura T."/>
            <person name="Yamaguchi S."/>
            <person name="Yoneyama K."/>
            <person name="Manabe R.I."/>
            <person name="Nelson D.C."/>
            <person name="Schulman A.H."/>
            <person name="Timko M.P."/>
            <person name="dePamphilis C.W."/>
            <person name="Choi D."/>
            <person name="Shirasu K."/>
        </authorList>
    </citation>
    <scope>NUCLEOTIDE SEQUENCE [LARGE SCALE GENOMIC DNA]</scope>
    <source>
        <strain evidence="8">cv. UVA1</strain>
    </source>
</reference>
<dbReference type="GO" id="GO:0007165">
    <property type="term" value="P:signal transduction"/>
    <property type="evidence" value="ECO:0007669"/>
    <property type="project" value="TreeGrafter"/>
</dbReference>
<dbReference type="SMART" id="SM00220">
    <property type="entry name" value="S_TKc"/>
    <property type="match status" value="1"/>
</dbReference>
<dbReference type="Gene3D" id="1.10.510.10">
    <property type="entry name" value="Transferase(Phosphotransferase) domain 1"/>
    <property type="match status" value="2"/>
</dbReference>
<evidence type="ECO:0000259" key="6">
    <source>
        <dbReference type="PROSITE" id="PS50011"/>
    </source>
</evidence>
<keyword evidence="2 5" id="KW-0547">Nucleotide-binding</keyword>
<organism evidence="7 8">
    <name type="scientific">Striga asiatica</name>
    <name type="common">Asiatic witchweed</name>
    <name type="synonym">Buchnera asiatica</name>
    <dbReference type="NCBI Taxonomy" id="4170"/>
    <lineage>
        <taxon>Eukaryota</taxon>
        <taxon>Viridiplantae</taxon>
        <taxon>Streptophyta</taxon>
        <taxon>Embryophyta</taxon>
        <taxon>Tracheophyta</taxon>
        <taxon>Spermatophyta</taxon>
        <taxon>Magnoliopsida</taxon>
        <taxon>eudicotyledons</taxon>
        <taxon>Gunneridae</taxon>
        <taxon>Pentapetalae</taxon>
        <taxon>asterids</taxon>
        <taxon>lamiids</taxon>
        <taxon>Lamiales</taxon>
        <taxon>Orobanchaceae</taxon>
        <taxon>Buchnereae</taxon>
        <taxon>Striga</taxon>
    </lineage>
</organism>
<dbReference type="PROSITE" id="PS00108">
    <property type="entry name" value="PROTEIN_KINASE_ST"/>
    <property type="match status" value="1"/>
</dbReference>
<dbReference type="Pfam" id="PF00069">
    <property type="entry name" value="Pkinase"/>
    <property type="match status" value="2"/>
</dbReference>
<evidence type="ECO:0000256" key="3">
    <source>
        <dbReference type="ARBA" id="ARBA00022777"/>
    </source>
</evidence>
<dbReference type="PROSITE" id="PS50011">
    <property type="entry name" value="PROTEIN_KINASE_DOM"/>
    <property type="match status" value="2"/>
</dbReference>
<evidence type="ECO:0000313" key="7">
    <source>
        <dbReference type="EMBL" id="GER51404.1"/>
    </source>
</evidence>
<keyword evidence="1" id="KW-0808">Transferase</keyword>